<dbReference type="EMBL" id="CP015163">
    <property type="protein sequence ID" value="AXB42704.1"/>
    <property type="molecule type" value="Genomic_DNA"/>
</dbReference>
<dbReference type="PANTHER" id="PTHR12001">
    <property type="entry name" value="GERANYLGERANYL PYROPHOSPHATE SYNTHASE"/>
    <property type="match status" value="1"/>
</dbReference>
<keyword evidence="2" id="KW-0460">Magnesium</keyword>
<dbReference type="PANTHER" id="PTHR12001:SF86">
    <property type="entry name" value="GERANYLGERANYL DIPHOSPHATE SYNTHASE"/>
    <property type="match status" value="1"/>
</dbReference>
<dbReference type="AlphaFoldDB" id="A0A344L3T0"/>
<evidence type="ECO:0000313" key="4">
    <source>
        <dbReference type="EMBL" id="AXB42704.1"/>
    </source>
</evidence>
<evidence type="ECO:0000256" key="2">
    <source>
        <dbReference type="ARBA" id="ARBA00022842"/>
    </source>
</evidence>
<accession>A0A344L3T0</accession>
<dbReference type="GO" id="GO:0008299">
    <property type="term" value="P:isoprenoid biosynthetic process"/>
    <property type="evidence" value="ECO:0007669"/>
    <property type="project" value="InterPro"/>
</dbReference>
<dbReference type="GO" id="GO:0004659">
    <property type="term" value="F:prenyltransferase activity"/>
    <property type="evidence" value="ECO:0007669"/>
    <property type="project" value="InterPro"/>
</dbReference>
<dbReference type="SFLD" id="SFLDG01017">
    <property type="entry name" value="Polyprenyl_Transferase_Like"/>
    <property type="match status" value="1"/>
</dbReference>
<evidence type="ECO:0008006" key="6">
    <source>
        <dbReference type="Google" id="ProtNLM"/>
    </source>
</evidence>
<dbReference type="Proteomes" id="UP000250434">
    <property type="component" value="Chromosome"/>
</dbReference>
<dbReference type="PROSITE" id="PS00723">
    <property type="entry name" value="POLYPRENYL_SYNTHASE_1"/>
    <property type="match status" value="1"/>
</dbReference>
<name>A0A344L3T0_9PSEU</name>
<dbReference type="InterPro" id="IPR033749">
    <property type="entry name" value="Polyprenyl_synt_CS"/>
</dbReference>
<comment type="similarity">
    <text evidence="3">Belongs to the FPP/GGPP synthase family.</text>
</comment>
<dbReference type="Gene3D" id="1.10.600.10">
    <property type="entry name" value="Farnesyl Diphosphate Synthase"/>
    <property type="match status" value="1"/>
</dbReference>
<organism evidence="4 5">
    <name type="scientific">Amycolatopsis albispora</name>
    <dbReference type="NCBI Taxonomy" id="1804986"/>
    <lineage>
        <taxon>Bacteria</taxon>
        <taxon>Bacillati</taxon>
        <taxon>Actinomycetota</taxon>
        <taxon>Actinomycetes</taxon>
        <taxon>Pseudonocardiales</taxon>
        <taxon>Pseudonocardiaceae</taxon>
        <taxon>Amycolatopsis</taxon>
    </lineage>
</organism>
<evidence type="ECO:0000256" key="1">
    <source>
        <dbReference type="ARBA" id="ARBA00022723"/>
    </source>
</evidence>
<dbReference type="KEGG" id="aab:A4R43_09310"/>
<keyword evidence="1" id="KW-0479">Metal-binding</keyword>
<keyword evidence="5" id="KW-1185">Reference proteome</keyword>
<protein>
    <recommendedName>
        <fullName evidence="6">Dimethylallyltranstransferase</fullName>
    </recommendedName>
</protein>
<keyword evidence="3" id="KW-0808">Transferase</keyword>
<dbReference type="PROSITE" id="PS00444">
    <property type="entry name" value="POLYPRENYL_SYNTHASE_2"/>
    <property type="match status" value="1"/>
</dbReference>
<dbReference type="InterPro" id="IPR008949">
    <property type="entry name" value="Isoprenoid_synthase_dom_sf"/>
</dbReference>
<dbReference type="GO" id="GO:0046872">
    <property type="term" value="F:metal ion binding"/>
    <property type="evidence" value="ECO:0007669"/>
    <property type="project" value="UniProtKB-KW"/>
</dbReference>
<reference evidence="4 5" key="1">
    <citation type="submission" date="2016-04" db="EMBL/GenBank/DDBJ databases">
        <title>Complete genome sequence and analysis of deep-sea sediment isolate, Amycolatopsis sp. WP1.</title>
        <authorList>
            <person name="Wang H."/>
            <person name="Chen S."/>
            <person name="Wu Q."/>
        </authorList>
    </citation>
    <scope>NUCLEOTIDE SEQUENCE [LARGE SCALE GENOMIC DNA]</scope>
    <source>
        <strain evidence="4 5">WP1</strain>
    </source>
</reference>
<dbReference type="SUPFAM" id="SSF48576">
    <property type="entry name" value="Terpenoid synthases"/>
    <property type="match status" value="1"/>
</dbReference>
<dbReference type="SFLD" id="SFLDS00005">
    <property type="entry name" value="Isoprenoid_Synthase_Type_I"/>
    <property type="match status" value="1"/>
</dbReference>
<dbReference type="InterPro" id="IPR000092">
    <property type="entry name" value="Polyprenyl_synt"/>
</dbReference>
<proteinExistence type="inferred from homology"/>
<dbReference type="OrthoDB" id="4497239at2"/>
<dbReference type="Pfam" id="PF00348">
    <property type="entry name" value="polyprenyl_synt"/>
    <property type="match status" value="1"/>
</dbReference>
<sequence>MSAPAFESAPVNPGVVLARRLLPPVLGEWIDRLGGELATVCGYQLGLCDDTGRPTGGVSGKLLRPAFALLCGAATGARPADVVPSGAAIELLHNASLIHDDIMDGDRERRHRPTVWARFGEATAILAGDALIALGFEVLAAQRHAATARSVTLLAKTLRLLARGQELDLRFESETGVTVDECLAMMTGKTGVLLGCACRLGVAHSGAPAEWAVRFERFGVHLGVAFQLADDLLGIWGDPAVTGKPVGADLRARKKSAPVAAALAAGTAGSARIASLYAKPEALTDAEVAQLTELVEEAGGREWTRAEADRRVSAAWDLIDVLDLDGPARAGLAALTGSLLDRDH</sequence>
<dbReference type="CDD" id="cd00685">
    <property type="entry name" value="Trans_IPPS_HT"/>
    <property type="match status" value="1"/>
</dbReference>
<dbReference type="RefSeq" id="WP_113691965.1">
    <property type="nucleotide sequence ID" value="NZ_CP015163.1"/>
</dbReference>
<evidence type="ECO:0000313" key="5">
    <source>
        <dbReference type="Proteomes" id="UP000250434"/>
    </source>
</evidence>
<evidence type="ECO:0000256" key="3">
    <source>
        <dbReference type="RuleBase" id="RU004466"/>
    </source>
</evidence>
<gene>
    <name evidence="4" type="ORF">A4R43_09310</name>
</gene>